<keyword evidence="1" id="KW-1133">Transmembrane helix</keyword>
<evidence type="ECO:0000313" key="2">
    <source>
        <dbReference type="EMBL" id="CAK9030736.1"/>
    </source>
</evidence>
<dbReference type="EMBL" id="CAXAMM010013202">
    <property type="protein sequence ID" value="CAK9030736.1"/>
    <property type="molecule type" value="Genomic_DNA"/>
</dbReference>
<dbReference type="InterPro" id="IPR005046">
    <property type="entry name" value="DUF285"/>
</dbReference>
<protein>
    <submittedName>
        <fullName evidence="2">RNase H domain-containing protein</fullName>
    </submittedName>
</protein>
<feature type="transmembrane region" description="Helical" evidence="1">
    <location>
        <begin position="984"/>
        <end position="1005"/>
    </location>
</feature>
<evidence type="ECO:0000313" key="3">
    <source>
        <dbReference type="Proteomes" id="UP001642464"/>
    </source>
</evidence>
<gene>
    <name evidence="2" type="ORF">SCF082_LOCUS19324</name>
</gene>
<organism evidence="2 3">
    <name type="scientific">Durusdinium trenchii</name>
    <dbReference type="NCBI Taxonomy" id="1381693"/>
    <lineage>
        <taxon>Eukaryota</taxon>
        <taxon>Sar</taxon>
        <taxon>Alveolata</taxon>
        <taxon>Dinophyceae</taxon>
        <taxon>Suessiales</taxon>
        <taxon>Symbiodiniaceae</taxon>
        <taxon>Durusdinium</taxon>
    </lineage>
</organism>
<comment type="caution">
    <text evidence="2">The sequence shown here is derived from an EMBL/GenBank/DDBJ whole genome shotgun (WGS) entry which is preliminary data.</text>
</comment>
<name>A0ABP0KV07_9DINO</name>
<sequence>MGLLWLRRLHEFGSPSGGHQKYFQQKASESSAMVALLWLRCWLCMLLSGVYGSHFSTRAELRDALLQWRTADEATKLQLTSLWGAPGEWNVSAVTNMSGLFKDLDDFNENISAWDTSKVQDMSFMFHGATVFNMPIGAWNTSSVKTMHKMFFKASSFNEPIDAWYTGNVRDMKGMFGYAAKFNQPIGSWNTSEVVDMSFLFYGATSFDRPIGAWDTSNVENMRNMFSIAVTFNQSIGSWKTSAVKDMQQMFYGASSFDQPIGAWDTGNVRHMNSMFYNAAKFNQPIGSWNTSAVTDMSFLFYGATSFDQPIGAWETGKVRDMNSMFYNAAKFNQPIGSWNTSAVTDMSWLFYGATSFDQPIGAWDSSSVRNIKAMFYNAAKFNQPIGSWNTSKVTDMPYMFRGAASFDQPIGSWNTGKVRDMSFLFYGASSFDQPIGAWDTGNVRTMNGMFYNAAKFNQPIGSWNTSEVVDMKGMFYGASSFDQPIGAWDTSNVENMRNMFSIAVTFNQSMGSWKTSAVENMEQMFYGASSFDQPIGAWDTGNVRTMKDMFYNAAKFNQPIGSWNTSAVGDMSFLFSGASSFDQPIGAWETGKVRDMKAMFAYAAKFNQPIGSWNTSAVTDMSSMFIAADSFNQPIGGWDTSQVNDMSYMFERTVAFDRPLNHWETKAVTNFSGMFFRASSFNQPVGLWDTSAATDMYRMFAGAQHFDQSVSTWNLTSIPDAQAMAEAFTGSGMSTCVLRLSSEASGLPPSIRHTWQYQLCPSCPCQNTNLACVDEACRPVNSGFIELGRGAWDDRNASLTTAVGFRACVERCKDLECGAFLLEDSGRCWLMDDMNDQSELSLIGGHGDMGLVPHLLVPGGNDAGDDESQRFSRDGDGDGGLLLQDLECQSCAAGQAPKDDRCEACGGYQEAHSGSERDRVSMTYDYDGGATWPLSLAVALPKLVLCDVKIALLERACAPDQYSDGDMCRSCSFPLLLLDNTCVWWHLVLIIFLLALSSGIIFLLQHMAKRHRRKRADTRQEEVSQILQEFEDELWDEKPETLNRFMMALSSFGWSCGQVSERAQEIRARHSSHAGVSLAYLMGDFARLAYDWSGEENPTFLRLKEAAHWWIGFHESIDDCKLILCNLISNRYFIDIFFYMCFCVNNQFRIIVEGSATGSDNLEEVFQTNLRRIGQVVAVLDTWEEPVYLQRVWTIYEQYVACSLQVPVTFVMPEDAAASWISRGDAGIEEVTQSLCDVDVAAARAFDPRDEQKVGFDQVNQHVKDAMIQWICVVVREKFQRLINRADREDASESSAMVALLWLRCWLCMLLSGVYGSHFSTRAELRDALLQRLGFLPRRPGTWNTTSVQTMRKMFYKASSFNEPIDLWITVAVVDMMEDMFSGASSFDQPIGAWDTGNVRTMNGIL</sequence>
<reference evidence="2 3" key="1">
    <citation type="submission" date="2024-02" db="EMBL/GenBank/DDBJ databases">
        <authorList>
            <person name="Chen Y."/>
            <person name="Shah S."/>
            <person name="Dougan E. K."/>
            <person name="Thang M."/>
            <person name="Chan C."/>
        </authorList>
    </citation>
    <scope>NUCLEOTIDE SEQUENCE [LARGE SCALE GENOMIC DNA]</scope>
</reference>
<proteinExistence type="predicted"/>
<dbReference type="Pfam" id="PF03382">
    <property type="entry name" value="DUF285"/>
    <property type="match status" value="5"/>
</dbReference>
<dbReference type="NCBIfam" id="TIGR02167">
    <property type="entry name" value="Liste_lipo_26"/>
    <property type="match status" value="8"/>
</dbReference>
<dbReference type="InterPro" id="IPR011889">
    <property type="entry name" value="Liste_lipo_26"/>
</dbReference>
<accession>A0ABP0KV07</accession>
<keyword evidence="3" id="KW-1185">Reference proteome</keyword>
<dbReference type="Proteomes" id="UP001642464">
    <property type="component" value="Unassembled WGS sequence"/>
</dbReference>
<keyword evidence="1" id="KW-0472">Membrane</keyword>
<keyword evidence="1" id="KW-0812">Transmembrane</keyword>
<evidence type="ECO:0000256" key="1">
    <source>
        <dbReference type="SAM" id="Phobius"/>
    </source>
</evidence>